<dbReference type="PANTHER" id="PTHR11079">
    <property type="entry name" value="CYTOSINE DEAMINASE FAMILY MEMBER"/>
    <property type="match status" value="1"/>
</dbReference>
<organism evidence="4 5">
    <name type="scientific">Peptostreptococcus anaerobius</name>
    <dbReference type="NCBI Taxonomy" id="1261"/>
    <lineage>
        <taxon>Bacteria</taxon>
        <taxon>Bacillati</taxon>
        <taxon>Bacillota</taxon>
        <taxon>Clostridia</taxon>
        <taxon>Peptostreptococcales</taxon>
        <taxon>Peptostreptococcaceae</taxon>
        <taxon>Peptostreptococcus</taxon>
    </lineage>
</organism>
<sequence length="154" mass="17869">MEKEYFMEQALVEARKAYALKETPIGAVIVYQGRVVGRGFNQVELQNNPLAHAEIMAINDAVKNLVRWRLYDCQMYVTMEPCFMCAGAIANSRIRSLYIGAGHHKNHIVTKHNDFKKEFYTDSKISFEIGILEEDCSRILVDFFKERRMVKKLD</sequence>
<evidence type="ECO:0000313" key="5">
    <source>
        <dbReference type="Proteomes" id="UP000070326"/>
    </source>
</evidence>
<dbReference type="Pfam" id="PF14437">
    <property type="entry name" value="MafB19-deam"/>
    <property type="match status" value="1"/>
</dbReference>
<dbReference type="GO" id="GO:0052717">
    <property type="term" value="F:tRNA-specific adenosine-34 deaminase activity"/>
    <property type="evidence" value="ECO:0007669"/>
    <property type="project" value="UniProtKB-EC"/>
</dbReference>
<dbReference type="Gene3D" id="3.40.140.10">
    <property type="entry name" value="Cytidine Deaminase, domain 2"/>
    <property type="match status" value="1"/>
</dbReference>
<dbReference type="AlphaFoldDB" id="A0A135YUF6"/>
<reference evidence="4 5" key="1">
    <citation type="submission" date="2016-02" db="EMBL/GenBank/DDBJ databases">
        <authorList>
            <person name="Wen L."/>
            <person name="He K."/>
            <person name="Yang H."/>
        </authorList>
    </citation>
    <scope>NUCLEOTIDE SEQUENCE [LARGE SCALE GENOMIC DNA]</scope>
    <source>
        <strain evidence="4 5">MJR8628A</strain>
    </source>
</reference>
<dbReference type="GO" id="GO:0008270">
    <property type="term" value="F:zinc ion binding"/>
    <property type="evidence" value="ECO:0007669"/>
    <property type="project" value="InterPro"/>
</dbReference>
<evidence type="ECO:0000259" key="3">
    <source>
        <dbReference type="PROSITE" id="PS51747"/>
    </source>
</evidence>
<dbReference type="Proteomes" id="UP000070326">
    <property type="component" value="Unassembled WGS sequence"/>
</dbReference>
<feature type="domain" description="CMP/dCMP-type deaminase" evidence="3">
    <location>
        <begin position="1"/>
        <end position="133"/>
    </location>
</feature>
<name>A0A135YUF6_9FIRM</name>
<dbReference type="SUPFAM" id="SSF53927">
    <property type="entry name" value="Cytidine deaminase-like"/>
    <property type="match status" value="1"/>
</dbReference>
<dbReference type="RefSeq" id="WP_021934817.1">
    <property type="nucleotide sequence ID" value="NZ_CP096607.1"/>
</dbReference>
<gene>
    <name evidence="4" type="ORF">HMPREF3195_00897</name>
</gene>
<dbReference type="InterPro" id="IPR016193">
    <property type="entry name" value="Cytidine_deaminase-like"/>
</dbReference>
<keyword evidence="1" id="KW-0479">Metal-binding</keyword>
<protein>
    <submittedName>
        <fullName evidence="4">Cytidine and deoxycytidylate deaminase zinc-binding region</fullName>
    </submittedName>
</protein>
<dbReference type="PATRIC" id="fig|1261.5.peg.903"/>
<dbReference type="PROSITE" id="PS00903">
    <property type="entry name" value="CYT_DCMP_DEAMINASES_1"/>
    <property type="match status" value="1"/>
</dbReference>
<accession>A0A135YUF6</accession>
<dbReference type="EMBL" id="LSQZ01000035">
    <property type="protein sequence ID" value="KXI13004.1"/>
    <property type="molecule type" value="Genomic_DNA"/>
</dbReference>
<dbReference type="PROSITE" id="PS51747">
    <property type="entry name" value="CYT_DCMP_DEAMINASES_2"/>
    <property type="match status" value="1"/>
</dbReference>
<dbReference type="STRING" id="1261.HMPREF3195_00897"/>
<dbReference type="InterPro" id="IPR058535">
    <property type="entry name" value="MafB19-deam"/>
</dbReference>
<dbReference type="eggNOG" id="COG0590">
    <property type="taxonomic scope" value="Bacteria"/>
</dbReference>
<evidence type="ECO:0000256" key="2">
    <source>
        <dbReference type="ARBA" id="ARBA00022833"/>
    </source>
</evidence>
<keyword evidence="2" id="KW-0862">Zinc</keyword>
<evidence type="ECO:0000256" key="1">
    <source>
        <dbReference type="ARBA" id="ARBA00022723"/>
    </source>
</evidence>
<proteinExistence type="predicted"/>
<comment type="caution">
    <text evidence="4">The sequence shown here is derived from an EMBL/GenBank/DDBJ whole genome shotgun (WGS) entry which is preliminary data.</text>
</comment>
<evidence type="ECO:0000313" key="4">
    <source>
        <dbReference type="EMBL" id="KXI13004.1"/>
    </source>
</evidence>
<dbReference type="GO" id="GO:0002100">
    <property type="term" value="P:tRNA wobble adenosine to inosine editing"/>
    <property type="evidence" value="ECO:0007669"/>
    <property type="project" value="InterPro"/>
</dbReference>
<dbReference type="InterPro" id="IPR016192">
    <property type="entry name" value="APOBEC/CMP_deaminase_Zn-bd"/>
</dbReference>
<dbReference type="InterPro" id="IPR002125">
    <property type="entry name" value="CMP_dCMP_dom"/>
</dbReference>
<dbReference type="PANTHER" id="PTHR11079:SF202">
    <property type="entry name" value="TRNA-SPECIFIC ADENOSINE DEAMINASE"/>
    <property type="match status" value="1"/>
</dbReference>
<dbReference type="CDD" id="cd01285">
    <property type="entry name" value="nucleoside_deaminase"/>
    <property type="match status" value="1"/>
</dbReference>